<organism evidence="9">
    <name type="scientific">marine metagenome</name>
    <dbReference type="NCBI Taxonomy" id="408172"/>
    <lineage>
        <taxon>unclassified sequences</taxon>
        <taxon>metagenomes</taxon>
        <taxon>ecological metagenomes</taxon>
    </lineage>
</organism>
<keyword evidence="4" id="KW-0479">Metal-binding</keyword>
<comment type="cofactor">
    <cofactor evidence="1">
        <name>Zn(2+)</name>
        <dbReference type="ChEBI" id="CHEBI:29105"/>
    </cofactor>
</comment>
<dbReference type="InterPro" id="IPR001930">
    <property type="entry name" value="Peptidase_M1"/>
</dbReference>
<dbReference type="Pfam" id="PF17900">
    <property type="entry name" value="Peptidase_M1_N"/>
    <property type="match status" value="1"/>
</dbReference>
<dbReference type="GO" id="GO:0043171">
    <property type="term" value="P:peptide catabolic process"/>
    <property type="evidence" value="ECO:0007669"/>
    <property type="project" value="TreeGrafter"/>
</dbReference>
<dbReference type="PRINTS" id="PR00756">
    <property type="entry name" value="ALADIPTASE"/>
</dbReference>
<dbReference type="GO" id="GO:0005737">
    <property type="term" value="C:cytoplasm"/>
    <property type="evidence" value="ECO:0007669"/>
    <property type="project" value="TreeGrafter"/>
</dbReference>
<dbReference type="GO" id="GO:0008270">
    <property type="term" value="F:zinc ion binding"/>
    <property type="evidence" value="ECO:0007669"/>
    <property type="project" value="TreeGrafter"/>
</dbReference>
<dbReference type="AlphaFoldDB" id="A0A382F6T7"/>
<dbReference type="PANTHER" id="PTHR11533">
    <property type="entry name" value="PROTEASE M1 ZINC METALLOPROTEASE"/>
    <property type="match status" value="1"/>
</dbReference>
<evidence type="ECO:0000256" key="3">
    <source>
        <dbReference type="ARBA" id="ARBA00022670"/>
    </source>
</evidence>
<accession>A0A382F6T7</accession>
<evidence type="ECO:0000256" key="4">
    <source>
        <dbReference type="ARBA" id="ARBA00022723"/>
    </source>
</evidence>
<sequence>MPTSNAILLPTNIQPASYAIHLTPDFEAFTFAGEETVEIEVLESTNSIVMNAAELQVSEASFTDAIGEASAANGIIVSEDGETLTLSFPNALSAGKGALHIVFTGELNDRLTGFYRSQYTESDGKSHVMATTQFEPSSARRSFPCWDEPALKATFKLTLTVPTAMDAVSNMPVVSESASGPMKTVTFTESPIMST</sequence>
<dbReference type="GO" id="GO:0070006">
    <property type="term" value="F:metalloaminopeptidase activity"/>
    <property type="evidence" value="ECO:0007669"/>
    <property type="project" value="TreeGrafter"/>
</dbReference>
<dbReference type="SUPFAM" id="SSF63737">
    <property type="entry name" value="Leukotriene A4 hydrolase N-terminal domain"/>
    <property type="match status" value="1"/>
</dbReference>
<dbReference type="GO" id="GO:0042277">
    <property type="term" value="F:peptide binding"/>
    <property type="evidence" value="ECO:0007669"/>
    <property type="project" value="TreeGrafter"/>
</dbReference>
<evidence type="ECO:0000256" key="1">
    <source>
        <dbReference type="ARBA" id="ARBA00001947"/>
    </source>
</evidence>
<dbReference type="FunFam" id="2.60.40.1730:FF:000002">
    <property type="entry name" value="Aminopeptidase"/>
    <property type="match status" value="1"/>
</dbReference>
<protein>
    <recommendedName>
        <fullName evidence="8">Aminopeptidase N-like N-terminal domain-containing protein</fullName>
    </recommendedName>
</protein>
<dbReference type="EMBL" id="UINC01048178">
    <property type="protein sequence ID" value="SVB58395.1"/>
    <property type="molecule type" value="Genomic_DNA"/>
</dbReference>
<reference evidence="9" key="1">
    <citation type="submission" date="2018-05" db="EMBL/GenBank/DDBJ databases">
        <authorList>
            <person name="Lanie J.A."/>
            <person name="Ng W.-L."/>
            <person name="Kazmierczak K.M."/>
            <person name="Andrzejewski T.M."/>
            <person name="Davidsen T.M."/>
            <person name="Wayne K.J."/>
            <person name="Tettelin H."/>
            <person name="Glass J.I."/>
            <person name="Rusch D."/>
            <person name="Podicherti R."/>
            <person name="Tsui H.-C.T."/>
            <person name="Winkler M.E."/>
        </authorList>
    </citation>
    <scope>NUCLEOTIDE SEQUENCE</scope>
</reference>
<feature type="non-terminal residue" evidence="9">
    <location>
        <position position="195"/>
    </location>
</feature>
<evidence type="ECO:0000256" key="7">
    <source>
        <dbReference type="ARBA" id="ARBA00023049"/>
    </source>
</evidence>
<dbReference type="GO" id="GO:0006508">
    <property type="term" value="P:proteolysis"/>
    <property type="evidence" value="ECO:0007669"/>
    <property type="project" value="UniProtKB-KW"/>
</dbReference>
<evidence type="ECO:0000256" key="6">
    <source>
        <dbReference type="ARBA" id="ARBA00022833"/>
    </source>
</evidence>
<evidence type="ECO:0000313" key="9">
    <source>
        <dbReference type="EMBL" id="SVB58395.1"/>
    </source>
</evidence>
<dbReference type="InterPro" id="IPR045357">
    <property type="entry name" value="Aminopeptidase_N-like_N"/>
</dbReference>
<dbReference type="InterPro" id="IPR042097">
    <property type="entry name" value="Aminopeptidase_N-like_N_sf"/>
</dbReference>
<evidence type="ECO:0000256" key="2">
    <source>
        <dbReference type="ARBA" id="ARBA00010136"/>
    </source>
</evidence>
<dbReference type="Gene3D" id="2.60.40.1730">
    <property type="entry name" value="tricorn interacting facor f3 domain"/>
    <property type="match status" value="1"/>
</dbReference>
<dbReference type="PANTHER" id="PTHR11533:SF174">
    <property type="entry name" value="PUROMYCIN-SENSITIVE AMINOPEPTIDASE-RELATED"/>
    <property type="match status" value="1"/>
</dbReference>
<evidence type="ECO:0000256" key="5">
    <source>
        <dbReference type="ARBA" id="ARBA00022801"/>
    </source>
</evidence>
<dbReference type="GO" id="GO:0016020">
    <property type="term" value="C:membrane"/>
    <property type="evidence" value="ECO:0007669"/>
    <property type="project" value="TreeGrafter"/>
</dbReference>
<comment type="similarity">
    <text evidence="2">Belongs to the peptidase M1 family.</text>
</comment>
<gene>
    <name evidence="9" type="ORF">METZ01_LOCUS211249</name>
</gene>
<proteinExistence type="inferred from homology"/>
<dbReference type="InterPro" id="IPR050344">
    <property type="entry name" value="Peptidase_M1_aminopeptidases"/>
</dbReference>
<keyword evidence="3" id="KW-0645">Protease</keyword>
<dbReference type="GO" id="GO:0005615">
    <property type="term" value="C:extracellular space"/>
    <property type="evidence" value="ECO:0007669"/>
    <property type="project" value="TreeGrafter"/>
</dbReference>
<keyword evidence="5" id="KW-0378">Hydrolase</keyword>
<feature type="domain" description="Aminopeptidase N-like N-terminal" evidence="8">
    <location>
        <begin position="14"/>
        <end position="195"/>
    </location>
</feature>
<keyword evidence="6" id="KW-0862">Zinc</keyword>
<name>A0A382F6T7_9ZZZZ</name>
<evidence type="ECO:0000259" key="8">
    <source>
        <dbReference type="Pfam" id="PF17900"/>
    </source>
</evidence>
<keyword evidence="7" id="KW-0482">Metalloprotease</keyword>